<evidence type="ECO:0000256" key="1">
    <source>
        <dbReference type="SAM" id="MobiDB-lite"/>
    </source>
</evidence>
<proteinExistence type="predicted"/>
<feature type="region of interest" description="Disordered" evidence="1">
    <location>
        <begin position="602"/>
        <end position="625"/>
    </location>
</feature>
<feature type="transmembrane region" description="Helical" evidence="2">
    <location>
        <begin position="162"/>
        <end position="181"/>
    </location>
</feature>
<gene>
    <name evidence="3" type="ORF">GCM10010226_37430</name>
</gene>
<feature type="transmembrane region" description="Helical" evidence="2">
    <location>
        <begin position="360"/>
        <end position="378"/>
    </location>
</feature>
<dbReference type="RefSeq" id="WP_189712427.1">
    <property type="nucleotide sequence ID" value="NZ_BMSA01000010.1"/>
</dbReference>
<comment type="caution">
    <text evidence="3">The sequence shown here is derived from an EMBL/GenBank/DDBJ whole genome shotgun (WGS) entry which is preliminary data.</text>
</comment>
<dbReference type="Proteomes" id="UP000646776">
    <property type="component" value="Unassembled WGS sequence"/>
</dbReference>
<feature type="transmembrane region" description="Helical" evidence="2">
    <location>
        <begin position="46"/>
        <end position="69"/>
    </location>
</feature>
<feature type="transmembrane region" description="Helical" evidence="2">
    <location>
        <begin position="17"/>
        <end position="34"/>
    </location>
</feature>
<evidence type="ECO:0000313" key="4">
    <source>
        <dbReference type="Proteomes" id="UP000646776"/>
    </source>
</evidence>
<dbReference type="AlphaFoldDB" id="A0A918LUU3"/>
<feature type="transmembrane region" description="Helical" evidence="2">
    <location>
        <begin position="303"/>
        <end position="324"/>
    </location>
</feature>
<feature type="transmembrane region" description="Helical" evidence="2">
    <location>
        <begin position="387"/>
        <end position="404"/>
    </location>
</feature>
<protein>
    <submittedName>
        <fullName evidence="3">Uncharacterized protein</fullName>
    </submittedName>
</protein>
<accession>A0A918LUU3</accession>
<dbReference type="EMBL" id="BMSA01000010">
    <property type="protein sequence ID" value="GGT56734.1"/>
    <property type="molecule type" value="Genomic_DNA"/>
</dbReference>
<reference evidence="3" key="1">
    <citation type="journal article" date="2014" name="Int. J. Syst. Evol. Microbiol.">
        <title>Complete genome sequence of Corynebacterium casei LMG S-19264T (=DSM 44701T), isolated from a smear-ripened cheese.</title>
        <authorList>
            <consortium name="US DOE Joint Genome Institute (JGI-PGF)"/>
            <person name="Walter F."/>
            <person name="Albersmeier A."/>
            <person name="Kalinowski J."/>
            <person name="Ruckert C."/>
        </authorList>
    </citation>
    <scope>NUCLEOTIDE SEQUENCE</scope>
    <source>
        <strain evidence="3">JCM 4125</strain>
    </source>
</reference>
<feature type="transmembrane region" description="Helical" evidence="2">
    <location>
        <begin position="263"/>
        <end position="296"/>
    </location>
</feature>
<feature type="transmembrane region" description="Helical" evidence="2">
    <location>
        <begin position="190"/>
        <end position="209"/>
    </location>
</feature>
<reference evidence="3" key="2">
    <citation type="submission" date="2020-09" db="EMBL/GenBank/DDBJ databases">
        <authorList>
            <person name="Sun Q."/>
            <person name="Ohkuma M."/>
        </authorList>
    </citation>
    <scope>NUCLEOTIDE SEQUENCE</scope>
    <source>
        <strain evidence="3">JCM 4125</strain>
    </source>
</reference>
<evidence type="ECO:0000313" key="3">
    <source>
        <dbReference type="EMBL" id="GGT56734.1"/>
    </source>
</evidence>
<name>A0A918LUU3_9ACTN</name>
<evidence type="ECO:0000256" key="2">
    <source>
        <dbReference type="SAM" id="Phobius"/>
    </source>
</evidence>
<keyword evidence="2" id="KW-1133">Transmembrane helix</keyword>
<keyword evidence="2" id="KW-0812">Transmembrane</keyword>
<organism evidence="3 4">
    <name type="scientific">Streptomyces phaeofaciens</name>
    <dbReference type="NCBI Taxonomy" id="68254"/>
    <lineage>
        <taxon>Bacteria</taxon>
        <taxon>Bacillati</taxon>
        <taxon>Actinomycetota</taxon>
        <taxon>Actinomycetes</taxon>
        <taxon>Kitasatosporales</taxon>
        <taxon>Streptomycetaceae</taxon>
        <taxon>Streptomyces</taxon>
    </lineage>
</organism>
<sequence length="625" mass="67130">MTDLSDLPPARPWRGSALWPAAALLASLALWGYAVTHTDVSDLGDFGLVGALHPTFWAGLALLTAGFWFTLRGPHRHPAWAPAYVVGLLVMERATQAVVYPTPLYAWAWKHDAVVDHLLTAGRLQNADVLGDMAVYDQWPGFFAAQAALVKLLGVDSAAQFMAWWPLVSSLLLLLPLLLIYRTFTEDRRLVWLAVWLFCVANWVGQDYFSPQSVAFALHLGVLAIVLRRYADGGSGANGPGAGRPGVGGSGVGGAGGGQRQAVWTVLLTLLVVAIVISHQLTPGMLVASLAVLFFARHYRDKVPLITTAVIFLAWCLTAALPFLSATMPDMLRSIGDIGGNVATGYGATPTGTGAVTTSWVARLLSGSVLLLAVAGVLRQPVLRHRALPLLLLALAPLPMFAASSYGSEMIFRVLMFMLPGAAFFAAAALLPQVRTLAAVEAQGARPERRRFVWLPLVALLAGTLAFVPSYSGKDRISHFPQAEVDLVRQVVDKAPDGSLVVAADRNYPLAFADYWRVDHYWFLDDARQHVDLIVGEPAATLARDMASVEAPGRAYLLFTQGQFADAEMNGLLTRAQLDRIEKSVAASPLFERVAGNSAGSAYTLKSAKEAPEPKEAPEAKEAGR</sequence>
<feature type="transmembrane region" description="Helical" evidence="2">
    <location>
        <begin position="452"/>
        <end position="471"/>
    </location>
</feature>
<feature type="transmembrane region" description="Helical" evidence="2">
    <location>
        <begin position="410"/>
        <end position="431"/>
    </location>
</feature>
<keyword evidence="2" id="KW-0472">Membrane</keyword>
<feature type="compositionally biased region" description="Basic and acidic residues" evidence="1">
    <location>
        <begin position="607"/>
        <end position="625"/>
    </location>
</feature>
<keyword evidence="4" id="KW-1185">Reference proteome</keyword>